<evidence type="ECO:0000256" key="2">
    <source>
        <dbReference type="ARBA" id="ARBA00022723"/>
    </source>
</evidence>
<dbReference type="InterPro" id="IPR001715">
    <property type="entry name" value="CH_dom"/>
</dbReference>
<dbReference type="Pfam" id="PF08726">
    <property type="entry name" value="EFhand_Ca_insen"/>
    <property type="match status" value="1"/>
</dbReference>
<dbReference type="GO" id="GO:0003779">
    <property type="term" value="F:actin binding"/>
    <property type="evidence" value="ECO:0007669"/>
    <property type="project" value="UniProtKB-KW"/>
</dbReference>
<dbReference type="SUPFAM" id="SSF47473">
    <property type="entry name" value="EF-hand"/>
    <property type="match status" value="2"/>
</dbReference>
<dbReference type="Gene3D" id="1.10.418.10">
    <property type="entry name" value="Calponin-like domain"/>
    <property type="match status" value="2"/>
</dbReference>
<evidence type="ECO:0000313" key="10">
    <source>
        <dbReference type="Ensembl" id="ENSOKIP00005055514.1"/>
    </source>
</evidence>
<dbReference type="GO" id="GO:0005509">
    <property type="term" value="F:calcium ion binding"/>
    <property type="evidence" value="ECO:0007669"/>
    <property type="project" value="InterPro"/>
</dbReference>
<dbReference type="Gene3D" id="1.20.58.60">
    <property type="match status" value="4"/>
</dbReference>
<feature type="domain" description="Calponin-homology (CH)" evidence="8">
    <location>
        <begin position="41"/>
        <end position="124"/>
    </location>
</feature>
<dbReference type="PROSITE" id="PS00019">
    <property type="entry name" value="ACTININ_1"/>
    <property type="match status" value="1"/>
</dbReference>
<feature type="domain" description="EF-hand" evidence="9">
    <location>
        <begin position="763"/>
        <end position="798"/>
    </location>
</feature>
<gene>
    <name evidence="10" type="primary">actn4</name>
</gene>
<dbReference type="FunFam" id="1.10.238.10:FF:000004">
    <property type="entry name" value="Actinin alpha 1"/>
    <property type="match status" value="1"/>
</dbReference>
<dbReference type="InterPro" id="IPR036872">
    <property type="entry name" value="CH_dom_sf"/>
</dbReference>
<dbReference type="InterPro" id="IPR014837">
    <property type="entry name" value="EF-hand_Ca_insen"/>
</dbReference>
<dbReference type="InterPro" id="IPR018159">
    <property type="entry name" value="Spectrin/alpha-actinin"/>
</dbReference>
<dbReference type="InterPro" id="IPR002017">
    <property type="entry name" value="Spectrin_repeat"/>
</dbReference>
<proteinExistence type="inferred from homology"/>
<protein>
    <submittedName>
        <fullName evidence="10">Actinin, alpha 4</fullName>
    </submittedName>
</protein>
<evidence type="ECO:0000256" key="3">
    <source>
        <dbReference type="ARBA" id="ARBA00022737"/>
    </source>
</evidence>
<sequence length="868" mass="100029">MVDYHSSNNQASSGGPAVYMDPREQENDWDRDLLLDPAWEKQQRKTFTAWCNSHLRKAGTQIENIEEDFRDGLKLMLLLEVISGERLPKPERGKMRVHKINNVNKALDYIASKGVKLVSIGAEETSAKEGLLLWCQRKTAPYKNVNVQNFHISWKDGLAFNALIHRHRPELIDYDKLRKDDPLTNLNNAFEVAEKYLDIPKMMDAEDIVGTLRPDEKAIMTYVSCFYHAFSGAQKAETAANRICKVLAVNQENEHLMEDYEKLASDLLEWIRRTIPWLENRAPEKTMAEMQQKLEDFRGYRRVHKPPKVQEKCQLEINFNTLQTKLRLSNRPAFMPSEGRMVSDINGSWHNLEGAEKGYEEWMLNEIRRLERLDHLAEKFRQKATIHESWTDGKEAMLTQKDYETASLSEVKALLRKHEAFESDLAAHQDRVEQIAAIAQELNELDYYDSPSVNARCQKICEQWDALGSLTQSRRESLERTEKQLESIDELYLEYAKRAAPFNNWMEGAMEDLQDMFIVHNIEEIQGLITAHEQFKSTLPEANKEREAIQAIQAEVQKIAQYNGIKLSGGNPYTTITPKSIDDKWHKVEQLVPQRDRALQEELAKQQSNDHLRRKFATQANIVGPWIQTKMEEIGRISIEMNGTLEDQLVNLREYEQSIIEYKPNIDQLEGDHQLIQEALIFDNKYTAYTMEHLRVGWEQLLTTIARTINEIENQILTRDAKGISQEQLHEYRTSFNHFDKVRGQHAGSCERAQEGFFLCIITGDAEFARIMGIVDPNNSGAVTFQAFIDFMSRETTDTDTADQVIASFKILAADKNFITAEELRRELPPDQAEYCIARMAPYSGPDAKPGALDYMSFSTALYGESDL</sequence>
<evidence type="ECO:0000256" key="1">
    <source>
        <dbReference type="ARBA" id="ARBA00010255"/>
    </source>
</evidence>
<dbReference type="SMART" id="SM00033">
    <property type="entry name" value="CH"/>
    <property type="match status" value="2"/>
</dbReference>
<evidence type="ECO:0000256" key="4">
    <source>
        <dbReference type="ARBA" id="ARBA00022837"/>
    </source>
</evidence>
<dbReference type="GeneTree" id="ENSGT00940000155548"/>
<accession>A0A8C7HA70</accession>
<feature type="coiled-coil region" evidence="6">
    <location>
        <begin position="411"/>
        <end position="445"/>
    </location>
</feature>
<reference evidence="10" key="2">
    <citation type="submission" date="2025-09" db="UniProtKB">
        <authorList>
            <consortium name="Ensembl"/>
        </authorList>
    </citation>
    <scope>IDENTIFICATION</scope>
</reference>
<dbReference type="FunFam" id="1.20.58.60:FF:000005">
    <property type="entry name" value="Actinin alpha 1"/>
    <property type="match status" value="1"/>
</dbReference>
<reference evidence="10" key="1">
    <citation type="submission" date="2025-08" db="UniProtKB">
        <authorList>
            <consortium name="Ensembl"/>
        </authorList>
    </citation>
    <scope>IDENTIFICATION</scope>
</reference>
<dbReference type="Pfam" id="PF00435">
    <property type="entry name" value="Spectrin"/>
    <property type="match status" value="4"/>
</dbReference>
<dbReference type="FunFam" id="1.20.58.60:FF:000003">
    <property type="entry name" value="Actinin, alpha 1"/>
    <property type="match status" value="1"/>
</dbReference>
<name>A0A8C7HA70_ONCKI</name>
<keyword evidence="6" id="KW-0175">Coiled coil</keyword>
<dbReference type="Proteomes" id="UP000694557">
    <property type="component" value="Unassembled WGS sequence"/>
</dbReference>
<dbReference type="PROSITE" id="PS50021">
    <property type="entry name" value="CH"/>
    <property type="match status" value="2"/>
</dbReference>
<dbReference type="Gene3D" id="1.10.238.10">
    <property type="entry name" value="EF-hand"/>
    <property type="match status" value="2"/>
</dbReference>
<dbReference type="SUPFAM" id="SSF46966">
    <property type="entry name" value="Spectrin repeat"/>
    <property type="match status" value="4"/>
</dbReference>
<dbReference type="FunFam" id="1.10.418.10:FF:000001">
    <property type="entry name" value="Actinin alpha 1"/>
    <property type="match status" value="1"/>
</dbReference>
<dbReference type="InterPro" id="IPR011992">
    <property type="entry name" value="EF-hand-dom_pair"/>
</dbReference>
<dbReference type="Pfam" id="PF00307">
    <property type="entry name" value="CH"/>
    <property type="match status" value="2"/>
</dbReference>
<evidence type="ECO:0000313" key="11">
    <source>
        <dbReference type="Proteomes" id="UP000694557"/>
    </source>
</evidence>
<dbReference type="InterPro" id="IPR001589">
    <property type="entry name" value="Actinin_actin-bd_CS"/>
</dbReference>
<dbReference type="Ensembl" id="ENSOKIT00005058911.1">
    <property type="protein sequence ID" value="ENSOKIP00005055514.1"/>
    <property type="gene ID" value="ENSOKIG00005017796.1"/>
</dbReference>
<keyword evidence="4" id="KW-0106">Calcium</keyword>
<dbReference type="CDD" id="cd21216">
    <property type="entry name" value="CH_ACTN_rpt2"/>
    <property type="match status" value="1"/>
</dbReference>
<evidence type="ECO:0000259" key="8">
    <source>
        <dbReference type="PROSITE" id="PS50021"/>
    </source>
</evidence>
<dbReference type="PROSITE" id="PS50222">
    <property type="entry name" value="EF_HAND_2"/>
    <property type="match status" value="1"/>
</dbReference>
<keyword evidence="2" id="KW-0479">Metal-binding</keyword>
<organism evidence="10 11">
    <name type="scientific">Oncorhynchus kisutch</name>
    <name type="common">Coho salmon</name>
    <name type="synonym">Salmo kisutch</name>
    <dbReference type="NCBI Taxonomy" id="8019"/>
    <lineage>
        <taxon>Eukaryota</taxon>
        <taxon>Metazoa</taxon>
        <taxon>Chordata</taxon>
        <taxon>Craniata</taxon>
        <taxon>Vertebrata</taxon>
        <taxon>Euteleostomi</taxon>
        <taxon>Actinopterygii</taxon>
        <taxon>Neopterygii</taxon>
        <taxon>Teleostei</taxon>
        <taxon>Protacanthopterygii</taxon>
        <taxon>Salmoniformes</taxon>
        <taxon>Salmonidae</taxon>
        <taxon>Salmoninae</taxon>
        <taxon>Oncorhynchus</taxon>
    </lineage>
</organism>
<evidence type="ECO:0000256" key="7">
    <source>
        <dbReference type="SAM" id="MobiDB-lite"/>
    </source>
</evidence>
<dbReference type="CDD" id="cd00176">
    <property type="entry name" value="SPEC"/>
    <property type="match status" value="1"/>
</dbReference>
<dbReference type="CDD" id="cd21214">
    <property type="entry name" value="CH_ACTN_rpt1"/>
    <property type="match status" value="1"/>
</dbReference>
<feature type="compositionally biased region" description="Polar residues" evidence="7">
    <location>
        <begin position="1"/>
        <end position="13"/>
    </location>
</feature>
<dbReference type="PANTHER" id="PTHR11915">
    <property type="entry name" value="SPECTRIN/FILAMIN RELATED CYTOSKELETAL PROTEIN"/>
    <property type="match status" value="1"/>
</dbReference>
<dbReference type="SUPFAM" id="SSF47576">
    <property type="entry name" value="Calponin-homology domain, CH-domain"/>
    <property type="match status" value="1"/>
</dbReference>
<keyword evidence="11" id="KW-1185">Reference proteome</keyword>
<dbReference type="SMART" id="SM00150">
    <property type="entry name" value="SPEC"/>
    <property type="match status" value="2"/>
</dbReference>
<dbReference type="FunFam" id="1.20.58.60:FF:000002">
    <property type="entry name" value="Actinin, alpha 1"/>
    <property type="match status" value="1"/>
</dbReference>
<feature type="domain" description="Calponin-homology (CH)" evidence="8">
    <location>
        <begin position="125"/>
        <end position="231"/>
    </location>
</feature>
<dbReference type="AlphaFoldDB" id="A0A8C7HA70"/>
<evidence type="ECO:0000256" key="5">
    <source>
        <dbReference type="ARBA" id="ARBA00023203"/>
    </source>
</evidence>
<keyword evidence="5" id="KW-0009">Actin-binding</keyword>
<dbReference type="SMART" id="SM01184">
    <property type="entry name" value="efhand_Ca_insen"/>
    <property type="match status" value="1"/>
</dbReference>
<evidence type="ECO:0000259" key="9">
    <source>
        <dbReference type="PROSITE" id="PS50222"/>
    </source>
</evidence>
<feature type="region of interest" description="Disordered" evidence="7">
    <location>
        <begin position="1"/>
        <end position="22"/>
    </location>
</feature>
<evidence type="ECO:0000256" key="6">
    <source>
        <dbReference type="SAM" id="Coils"/>
    </source>
</evidence>
<keyword evidence="3" id="KW-0677">Repeat</keyword>
<dbReference type="FunFam" id="1.20.58.60:FF:000004">
    <property type="entry name" value="Actinin alpha 1"/>
    <property type="match status" value="1"/>
</dbReference>
<dbReference type="InterPro" id="IPR002048">
    <property type="entry name" value="EF_hand_dom"/>
</dbReference>
<comment type="similarity">
    <text evidence="1">Belongs to the alpha-actinin family.</text>
</comment>